<dbReference type="HOGENOM" id="CLU_000315_21_6_6"/>
<dbReference type="PANTHER" id="PTHR10799">
    <property type="entry name" value="SNF2/RAD54 HELICASE FAMILY"/>
    <property type="match status" value="1"/>
</dbReference>
<feature type="domain" description="Helicase ATP-binding" evidence="3">
    <location>
        <begin position="515"/>
        <end position="711"/>
    </location>
</feature>
<dbReference type="InterPro" id="IPR000330">
    <property type="entry name" value="SNF2_N"/>
</dbReference>
<dbReference type="CDD" id="cd17919">
    <property type="entry name" value="DEXHc_Snf"/>
    <property type="match status" value="1"/>
</dbReference>
<organism evidence="5 6">
    <name type="scientific">Pantoea ananatis (strain AJ13355)</name>
    <dbReference type="NCBI Taxonomy" id="932677"/>
    <lineage>
        <taxon>Bacteria</taxon>
        <taxon>Pseudomonadati</taxon>
        <taxon>Pseudomonadota</taxon>
        <taxon>Gammaproteobacteria</taxon>
        <taxon>Enterobacterales</taxon>
        <taxon>Erwiniaceae</taxon>
        <taxon>Pantoea</taxon>
    </lineage>
</organism>
<dbReference type="RefSeq" id="WP_014595205.1">
    <property type="nucleotide sequence ID" value="NC_017531.2"/>
</dbReference>
<dbReference type="PROSITE" id="PS51192">
    <property type="entry name" value="HELICASE_ATP_BIND_1"/>
    <property type="match status" value="1"/>
</dbReference>
<accession>A0A0H3L2Y5</accession>
<dbReference type="Pfam" id="PF00271">
    <property type="entry name" value="Helicase_C"/>
    <property type="match status" value="1"/>
</dbReference>
<dbReference type="GO" id="GO:0016787">
    <property type="term" value="F:hydrolase activity"/>
    <property type="evidence" value="ECO:0007669"/>
    <property type="project" value="UniProtKB-KW"/>
</dbReference>
<dbReference type="InterPro" id="IPR027417">
    <property type="entry name" value="P-loop_NTPase"/>
</dbReference>
<dbReference type="AlphaFoldDB" id="A0A0H3L2Y5"/>
<dbReference type="KEGG" id="paj:PAJ_3668"/>
<dbReference type="CDD" id="cd18793">
    <property type="entry name" value="SF2_C_SNF"/>
    <property type="match status" value="1"/>
</dbReference>
<dbReference type="InterPro" id="IPR038718">
    <property type="entry name" value="SNF2-like_sf"/>
</dbReference>
<keyword evidence="2" id="KW-0067">ATP-binding</keyword>
<evidence type="ECO:0000313" key="5">
    <source>
        <dbReference type="EMBL" id="BAK13747.1"/>
    </source>
</evidence>
<dbReference type="Gene3D" id="3.40.50.300">
    <property type="entry name" value="P-loop containing nucleotide triphosphate hydrolases"/>
    <property type="match status" value="1"/>
</dbReference>
<dbReference type="OrthoDB" id="9760715at2"/>
<dbReference type="SUPFAM" id="SSF52540">
    <property type="entry name" value="P-loop containing nucleoside triphosphate hydrolases"/>
    <property type="match status" value="2"/>
</dbReference>
<evidence type="ECO:0000256" key="1">
    <source>
        <dbReference type="ARBA" id="ARBA00022801"/>
    </source>
</evidence>
<dbReference type="GO" id="GO:0004386">
    <property type="term" value="F:helicase activity"/>
    <property type="evidence" value="ECO:0007669"/>
    <property type="project" value="UniProtKB-KW"/>
</dbReference>
<dbReference type="InterPro" id="IPR001650">
    <property type="entry name" value="Helicase_C-like"/>
</dbReference>
<name>A0A0H3L2Y5_PANAA</name>
<sequence>MTFAFNHNAEAITLNIAGEKQSLINRLFKRQQSVTLSGLTHNDRALAFAIADLKALAEEFGELLHISDDAIVMSHHLAGRLDAETAQTLGLPPLVDLTLKTDIEGSLGSDTFRLQHEWLRNGVRQLPHRTGSILTTSQGPRRLPLWMMEAVEVAENFTPGGGEASDWESLARFRQALDPGVQMSHEINAVRVSLTDFMQGLEVRIADRFSISTSSNGADDFEIVPFSGKNVEELERSGEAVSEAAGELSEQTLRRFQQRVRTQGALSAYRVGEGNYLVIDRSARPILDVMVEKQKSSPEERRAFIENPRPAITSAVEKYLRQSGKLDGLDDVGEEEAIEAAAGPAFVETVEYSERVKGILHYRKGTVSSTMTGETIWLPEMIPDALTKIIDAMDSQTLANVCDQIRNAIDASQDEVEVASHPVRVTEETLRAFEKRLANLIEIEGSAETTEREDKVAVDAQPPATVILDTKDNFEELLWQPDLKKRFVFIDEQLPAGVKTALRPHQLDSFSLQLSSWKSGMPGILNADEQGLGKTLQTIAFLRWLKENNNVSTVSNKERGPILIVAPTSLLENWNAEVRQHTDSDGLGHLLRLYGSSLSQYKDFNAKGIETKDGNTLLNFQQLHEAIKEGKGHRFWILTTYTTLTNYQHSFAKIHFSAVIFDEIQAVKNPDSLRARAARAVNADYRIGLTGTPIENTTTDLWAVMDQLAPGSLDTLRNFNTLYSEPDEQNMLQLYQRVFEYCNQLPPLAFRRLKEDVAKELPAKTRLIHPRLMPEGQAIAYETARLKLSQGGPGAALKMLQHIRGVSVHPAMEMSGDNQSFIDASARLNACFDILHRIKAKGERVLVFIEHRKMQFRFMELARQEFGLEHIDHINGDTPIQKRQAIVRRFQHHLEQDGGFDLLVLGPKAAGTGLTLTAATHVIHLSRWWNPAVEEQCNDRVHRIGQQHPVQIHMPMAIHAGYQEHSFDCLLQGLMSRKRSLARAALWPMGDSASDISQLQAALRKDKSEASGDILETSIRMMFERDVETDGTRMDDGSYRIS</sequence>
<dbReference type="PROSITE" id="PS51194">
    <property type="entry name" value="HELICASE_CTER"/>
    <property type="match status" value="1"/>
</dbReference>
<dbReference type="Proteomes" id="UP000006690">
    <property type="component" value="Chromosome"/>
</dbReference>
<gene>
    <name evidence="5" type="ordered locus">PAJ_3668</name>
</gene>
<evidence type="ECO:0000313" key="6">
    <source>
        <dbReference type="Proteomes" id="UP000006690"/>
    </source>
</evidence>
<protein>
    <submittedName>
        <fullName evidence="5">Uncharacterized protein</fullName>
    </submittedName>
</protein>
<evidence type="ECO:0000256" key="2">
    <source>
        <dbReference type="ARBA" id="ARBA00022806"/>
    </source>
</evidence>
<dbReference type="PATRIC" id="fig|932677.3.peg.4220"/>
<evidence type="ECO:0000259" key="3">
    <source>
        <dbReference type="PROSITE" id="PS51192"/>
    </source>
</evidence>
<dbReference type="EMBL" id="AP012032">
    <property type="protein sequence ID" value="BAK13747.1"/>
    <property type="molecule type" value="Genomic_DNA"/>
</dbReference>
<dbReference type="GO" id="GO:0005524">
    <property type="term" value="F:ATP binding"/>
    <property type="evidence" value="ECO:0007669"/>
    <property type="project" value="InterPro"/>
</dbReference>
<keyword evidence="1" id="KW-0378">Hydrolase</keyword>
<dbReference type="InterPro" id="IPR049730">
    <property type="entry name" value="SNF2/RAD54-like_C"/>
</dbReference>
<evidence type="ECO:0000259" key="4">
    <source>
        <dbReference type="PROSITE" id="PS51194"/>
    </source>
</evidence>
<dbReference type="SMART" id="SM00490">
    <property type="entry name" value="HELICc"/>
    <property type="match status" value="1"/>
</dbReference>
<reference evidence="6" key="1">
    <citation type="journal article" date="2012" name="Appl. Microbiol. Biotechnol.">
        <title>The complete genome sequence of Pantoea ananatis AJ13355, an organism with great biotechnological potential.</title>
        <authorList>
            <person name="Hara Y."/>
            <person name="Kadotani N."/>
            <person name="Izui H."/>
            <person name="Katashkina J.I."/>
            <person name="Kuvaeva T.M."/>
            <person name="Andreeva I.G."/>
            <person name="Golubeva L.I."/>
            <person name="Malko D.B."/>
            <person name="Makeev V.J."/>
            <person name="Mashko S.V."/>
            <person name="Kozlov Y.I."/>
        </authorList>
    </citation>
    <scope>NUCLEOTIDE SEQUENCE [LARGE SCALE GENOMIC DNA]</scope>
    <source>
        <strain evidence="6">AJ13355</strain>
    </source>
</reference>
<dbReference type="InterPro" id="IPR014001">
    <property type="entry name" value="Helicase_ATP-bd"/>
</dbReference>
<feature type="domain" description="Helicase C-terminal" evidence="4">
    <location>
        <begin position="830"/>
        <end position="982"/>
    </location>
</feature>
<dbReference type="SMART" id="SM00487">
    <property type="entry name" value="DEXDc"/>
    <property type="match status" value="1"/>
</dbReference>
<keyword evidence="2" id="KW-0547">Nucleotide-binding</keyword>
<dbReference type="Gene3D" id="3.40.50.10810">
    <property type="entry name" value="Tandem AAA-ATPase domain"/>
    <property type="match status" value="1"/>
</dbReference>
<proteinExistence type="predicted"/>
<dbReference type="eggNOG" id="COG0553">
    <property type="taxonomic scope" value="Bacteria"/>
</dbReference>
<dbReference type="Pfam" id="PF00176">
    <property type="entry name" value="SNF2-rel_dom"/>
    <property type="match status" value="1"/>
</dbReference>
<keyword evidence="2" id="KW-0347">Helicase</keyword>